<dbReference type="EMBL" id="BPLQ01012504">
    <property type="protein sequence ID" value="GIY65906.1"/>
    <property type="molecule type" value="Genomic_DNA"/>
</dbReference>
<evidence type="ECO:0000256" key="1">
    <source>
        <dbReference type="SAM" id="Coils"/>
    </source>
</evidence>
<reference evidence="2 3" key="1">
    <citation type="submission" date="2021-06" db="EMBL/GenBank/DDBJ databases">
        <title>Caerostris darwini draft genome.</title>
        <authorList>
            <person name="Kono N."/>
            <person name="Arakawa K."/>
        </authorList>
    </citation>
    <scope>NUCLEOTIDE SEQUENCE [LARGE SCALE GENOMIC DNA]</scope>
</reference>
<name>A0AAV4V716_9ARAC</name>
<dbReference type="Proteomes" id="UP001054837">
    <property type="component" value="Unassembled WGS sequence"/>
</dbReference>
<evidence type="ECO:0000313" key="3">
    <source>
        <dbReference type="Proteomes" id="UP001054837"/>
    </source>
</evidence>
<keyword evidence="1" id="KW-0175">Coiled coil</keyword>
<evidence type="ECO:0000313" key="2">
    <source>
        <dbReference type="EMBL" id="GIY65906.1"/>
    </source>
</evidence>
<dbReference type="AlphaFoldDB" id="A0AAV4V716"/>
<feature type="coiled-coil region" evidence="1">
    <location>
        <begin position="249"/>
        <end position="276"/>
    </location>
</feature>
<protein>
    <submittedName>
        <fullName evidence="2">RNase H domain-containing protein</fullName>
    </submittedName>
</protein>
<sequence length="299" mass="35118">MMKERATYLFKETSIGPLNIVNKWIQDHRLEINYDKSCYIIASIKKFSHIPSLRINNHKITHSVNLKYLGVLIDSKLTWNAHLNYVKDKINKVQNKLNRFCRATWGLEPKVKKDIYEKVMEKLITYGHEVWYRKTVKQDIKINQLQRIALINVTKVYKTVSSEAINILAGVPPLNIKLQNLQKFYDLKTHDCISGHRQHYILYNVKREECISGDSECTTGDRFHYRESSLFSRSSLVYDDLLLQDGLDAEQMTRVLDALDQDITNLHQTVHDLEDRTLRAVRKRSSANVRFCLSHTEFY</sequence>
<gene>
    <name evidence="2" type="primary">R1A1-elementORF2_665</name>
    <name evidence="2" type="ORF">CDAR_495071</name>
</gene>
<keyword evidence="3" id="KW-1185">Reference proteome</keyword>
<accession>A0AAV4V716</accession>
<proteinExistence type="predicted"/>
<comment type="caution">
    <text evidence="2">The sequence shown here is derived from an EMBL/GenBank/DDBJ whole genome shotgun (WGS) entry which is preliminary data.</text>
</comment>
<organism evidence="2 3">
    <name type="scientific">Caerostris darwini</name>
    <dbReference type="NCBI Taxonomy" id="1538125"/>
    <lineage>
        <taxon>Eukaryota</taxon>
        <taxon>Metazoa</taxon>
        <taxon>Ecdysozoa</taxon>
        <taxon>Arthropoda</taxon>
        <taxon>Chelicerata</taxon>
        <taxon>Arachnida</taxon>
        <taxon>Araneae</taxon>
        <taxon>Araneomorphae</taxon>
        <taxon>Entelegynae</taxon>
        <taxon>Araneoidea</taxon>
        <taxon>Araneidae</taxon>
        <taxon>Caerostris</taxon>
    </lineage>
</organism>
<dbReference type="PANTHER" id="PTHR33332">
    <property type="entry name" value="REVERSE TRANSCRIPTASE DOMAIN-CONTAINING PROTEIN"/>
    <property type="match status" value="1"/>
</dbReference>